<organism evidence="1 2">
    <name type="scientific">Spiromyces aspiralis</name>
    <dbReference type="NCBI Taxonomy" id="68401"/>
    <lineage>
        <taxon>Eukaryota</taxon>
        <taxon>Fungi</taxon>
        <taxon>Fungi incertae sedis</taxon>
        <taxon>Zoopagomycota</taxon>
        <taxon>Kickxellomycotina</taxon>
        <taxon>Kickxellomycetes</taxon>
        <taxon>Kickxellales</taxon>
        <taxon>Kickxellaceae</taxon>
        <taxon>Spiromyces</taxon>
    </lineage>
</organism>
<evidence type="ECO:0000313" key="1">
    <source>
        <dbReference type="EMBL" id="KAJ1672590.1"/>
    </source>
</evidence>
<sequence length="72" mass="8213">MLVFRQRNVVQEWAQQIVVTYRYSLLSTWQKPLVTSGAVFLVFVASMIASRLPIGFSNLPKTVAVKDKAKRE</sequence>
<evidence type="ECO:0000313" key="2">
    <source>
        <dbReference type="Proteomes" id="UP001145114"/>
    </source>
</evidence>
<proteinExistence type="predicted"/>
<dbReference type="Proteomes" id="UP001145114">
    <property type="component" value="Unassembled WGS sequence"/>
</dbReference>
<protein>
    <submittedName>
        <fullName evidence="1">Uncharacterized protein</fullName>
    </submittedName>
</protein>
<comment type="caution">
    <text evidence="1">The sequence shown here is derived from an EMBL/GenBank/DDBJ whole genome shotgun (WGS) entry which is preliminary data.</text>
</comment>
<accession>A0ACC1H879</accession>
<dbReference type="EMBL" id="JAMZIH010008128">
    <property type="protein sequence ID" value="KAJ1672590.1"/>
    <property type="molecule type" value="Genomic_DNA"/>
</dbReference>
<gene>
    <name evidence="1" type="ORF">EV182_006881</name>
</gene>
<reference evidence="1" key="1">
    <citation type="submission" date="2022-06" db="EMBL/GenBank/DDBJ databases">
        <title>Phylogenomic reconstructions and comparative analyses of Kickxellomycotina fungi.</title>
        <authorList>
            <person name="Reynolds N.K."/>
            <person name="Stajich J.E."/>
            <person name="Barry K."/>
            <person name="Grigoriev I.V."/>
            <person name="Crous P."/>
            <person name="Smith M.E."/>
        </authorList>
    </citation>
    <scope>NUCLEOTIDE SEQUENCE</scope>
    <source>
        <strain evidence="1">RSA 2271</strain>
    </source>
</reference>
<keyword evidence="2" id="KW-1185">Reference proteome</keyword>
<name>A0ACC1H879_9FUNG</name>